<dbReference type="GO" id="GO:0005737">
    <property type="term" value="C:cytoplasm"/>
    <property type="evidence" value="ECO:0007669"/>
    <property type="project" value="TreeGrafter"/>
</dbReference>
<dbReference type="SUPFAM" id="SSF56112">
    <property type="entry name" value="Protein kinase-like (PK-like)"/>
    <property type="match status" value="2"/>
</dbReference>
<dbReference type="SMART" id="SM00220">
    <property type="entry name" value="S_TKc"/>
    <property type="match status" value="1"/>
</dbReference>
<dbReference type="InterPro" id="IPR011009">
    <property type="entry name" value="Kinase-like_dom_sf"/>
</dbReference>
<dbReference type="PROSITE" id="PS50011">
    <property type="entry name" value="PROTEIN_KINASE_DOM"/>
    <property type="match status" value="1"/>
</dbReference>
<dbReference type="Gene3D" id="3.30.200.20">
    <property type="entry name" value="Phosphorylase Kinase, domain 1"/>
    <property type="match status" value="1"/>
</dbReference>
<sequence length="764" mass="86005">MDRCTSLVGTIGYMSPERIKTDINKGKYDGFAGDIWSIGVSLLELYIGKFPFPAERQEGWASLMCAIGMTDAPQVPLMASTEFQDFMRILKLIPSNQQIAIPLPLPPSNNNIKLFELDRLNKIGNWNGGKIYKVLHRPTNTLFSLKVIYVTNDEEFLRQICREIEILRVVDNLNVVKCHDWYDHAGEIYVLLEYMDFRSLEGRQEGWASLRCAIGMTDPPQAPTTASTEFQDFVWCCLQIDPARRWTTACYTMLQELRSVIIGGVLIHKNPKGSKHEGFRLDVKHKSIEDKVHCEKVFMVDKALDIENSWACSFQVSGNDVDETKVNAVRDWSSPKTLPKIRWIKKGPTLKVIEICNVSLVIRKHYHELVTCDVIDIEACHMKLENKTLAALVASPKEFQAERKETRVSYALVVKGVKYVIKNAIPVVIKPLLAEFGKITKDYTLDTLPPMRNIQHQIDLSRNITLLVSISNEVLGFDSIKELYANDEDSGNILMDLITKQHRGGLSDPFGRHKTNVNVESRFYVPQLKRDVGALMKRCVMYQEGKAAATVWIPEEVNSWTKADAQLFIGTGTSDDEIDQATFGVAEVVIAALRRIQKLQELLKLWMVLLVEEEEVADEVETQVALLVIHDAFSSYCVLQPCLARVLQRDHGSLTFLELHIAACDLHEIGHDVFEFTDTLHHHGLCRDSGLEVRSIIDDVIGGLSLKNRSQKLISLLRCCREDRVPNELAGLGIDSSLAPALPGSGLAWPSDCSSGFNLAWPSS</sequence>
<feature type="domain" description="Protein kinase" evidence="1">
    <location>
        <begin position="1"/>
        <end position="261"/>
    </location>
</feature>
<dbReference type="InterPro" id="IPR000719">
    <property type="entry name" value="Prot_kinase_dom"/>
</dbReference>
<keyword evidence="2" id="KW-0418">Kinase</keyword>
<dbReference type="PANTHER" id="PTHR24361:SF762">
    <property type="entry name" value="MITOGEN-ACTIVATED PROTEIN KINASE KINASE 5"/>
    <property type="match status" value="1"/>
</dbReference>
<organism evidence="2">
    <name type="scientific">Tanacetum cinerariifolium</name>
    <name type="common">Dalmatian daisy</name>
    <name type="synonym">Chrysanthemum cinerariifolium</name>
    <dbReference type="NCBI Taxonomy" id="118510"/>
    <lineage>
        <taxon>Eukaryota</taxon>
        <taxon>Viridiplantae</taxon>
        <taxon>Streptophyta</taxon>
        <taxon>Embryophyta</taxon>
        <taxon>Tracheophyta</taxon>
        <taxon>Spermatophyta</taxon>
        <taxon>Magnoliopsida</taxon>
        <taxon>eudicotyledons</taxon>
        <taxon>Gunneridae</taxon>
        <taxon>Pentapetalae</taxon>
        <taxon>asterids</taxon>
        <taxon>campanulids</taxon>
        <taxon>Asterales</taxon>
        <taxon>Asteraceae</taxon>
        <taxon>Asteroideae</taxon>
        <taxon>Anthemideae</taxon>
        <taxon>Anthemidinae</taxon>
        <taxon>Tanacetum</taxon>
    </lineage>
</organism>
<evidence type="ECO:0000259" key="1">
    <source>
        <dbReference type="PROSITE" id="PS50011"/>
    </source>
</evidence>
<reference evidence="2" key="1">
    <citation type="journal article" date="2019" name="Sci. Rep.">
        <title>Draft genome of Tanacetum cinerariifolium, the natural source of mosquito coil.</title>
        <authorList>
            <person name="Yamashiro T."/>
            <person name="Shiraishi A."/>
            <person name="Satake H."/>
            <person name="Nakayama K."/>
        </authorList>
    </citation>
    <scope>NUCLEOTIDE SEQUENCE</scope>
</reference>
<name>A0A6L2LWL0_TANCI</name>
<comment type="caution">
    <text evidence="2">The sequence shown here is derived from an EMBL/GenBank/DDBJ whole genome shotgun (WGS) entry which is preliminary data.</text>
</comment>
<accession>A0A6L2LWL0</accession>
<dbReference type="Pfam" id="PF00069">
    <property type="entry name" value="Pkinase"/>
    <property type="match status" value="2"/>
</dbReference>
<dbReference type="GO" id="GO:0005524">
    <property type="term" value="F:ATP binding"/>
    <property type="evidence" value="ECO:0007669"/>
    <property type="project" value="InterPro"/>
</dbReference>
<dbReference type="Gene3D" id="1.10.510.10">
    <property type="entry name" value="Transferase(Phosphotransferase) domain 1"/>
    <property type="match status" value="1"/>
</dbReference>
<evidence type="ECO:0000313" key="2">
    <source>
        <dbReference type="EMBL" id="GEU64694.1"/>
    </source>
</evidence>
<dbReference type="GO" id="GO:0004674">
    <property type="term" value="F:protein serine/threonine kinase activity"/>
    <property type="evidence" value="ECO:0007669"/>
    <property type="project" value="TreeGrafter"/>
</dbReference>
<dbReference type="EMBL" id="BKCJ010005066">
    <property type="protein sequence ID" value="GEU64694.1"/>
    <property type="molecule type" value="Genomic_DNA"/>
</dbReference>
<protein>
    <submittedName>
        <fullName evidence="2">Mitogen-activated protein kinase kinase 5</fullName>
    </submittedName>
</protein>
<keyword evidence="2" id="KW-0808">Transferase</keyword>
<dbReference type="PANTHER" id="PTHR24361">
    <property type="entry name" value="MITOGEN-ACTIVATED KINASE KINASE KINASE"/>
    <property type="match status" value="1"/>
</dbReference>
<dbReference type="AlphaFoldDB" id="A0A6L2LWL0"/>
<gene>
    <name evidence="2" type="ORF">Tci_036672</name>
</gene>
<dbReference type="InterPro" id="IPR053235">
    <property type="entry name" value="Ser_Thr_kinase"/>
</dbReference>
<proteinExistence type="predicted"/>